<evidence type="ECO:0000313" key="9">
    <source>
        <dbReference type="Proteomes" id="UP000002254"/>
    </source>
</evidence>
<accession>A0A8P0PLR9</accession>
<dbReference type="Ensembl" id="ENSCAFT00000107228.1">
    <property type="protein sequence ID" value="ENSCAFP00000071705.1"/>
    <property type="gene ID" value="ENSCAFG00000030793.3"/>
</dbReference>
<evidence type="ECO:0000256" key="3">
    <source>
        <dbReference type="ARBA" id="ARBA00022692"/>
    </source>
</evidence>
<dbReference type="Proteomes" id="UP000002254">
    <property type="component" value="Chromosome 18"/>
</dbReference>
<evidence type="ECO:0000256" key="6">
    <source>
        <dbReference type="SAM" id="MobiDB-lite"/>
    </source>
</evidence>
<organism evidence="8 9">
    <name type="scientific">Canis lupus familiaris</name>
    <name type="common">Dog</name>
    <name type="synonym">Canis familiaris</name>
    <dbReference type="NCBI Taxonomy" id="9615"/>
    <lineage>
        <taxon>Eukaryota</taxon>
        <taxon>Metazoa</taxon>
        <taxon>Chordata</taxon>
        <taxon>Craniata</taxon>
        <taxon>Vertebrata</taxon>
        <taxon>Euteleostomi</taxon>
        <taxon>Mammalia</taxon>
        <taxon>Eutheria</taxon>
        <taxon>Laurasiatheria</taxon>
        <taxon>Carnivora</taxon>
        <taxon>Caniformia</taxon>
        <taxon>Canidae</taxon>
        <taxon>Canis</taxon>
    </lineage>
</organism>
<evidence type="ECO:0000256" key="5">
    <source>
        <dbReference type="ARBA" id="ARBA00023136"/>
    </source>
</evidence>
<feature type="compositionally biased region" description="Low complexity" evidence="6">
    <location>
        <begin position="193"/>
        <end position="210"/>
    </location>
</feature>
<evidence type="ECO:0000256" key="2">
    <source>
        <dbReference type="ARBA" id="ARBA00006843"/>
    </source>
</evidence>
<comment type="subcellular location">
    <subcellularLocation>
        <location evidence="1">Membrane</location>
    </subcellularLocation>
</comment>
<keyword evidence="4 7" id="KW-1133">Transmembrane helix</keyword>
<sequence>MSACRPQARDRKMVGDLRGALLSTAPATTTVINVPEETVVPDHVVWSLFNTIFLNSFCLGFVAFVYSVKVGGCGPGPPPRVPTSGTPAQRALAGAHVCVVSARPMWLAPGRRGEATRGASGGQGPPVPTIPRSSPTPWSLRTSNLEPESGPEEATALNAAQPDGASGQGGAQSRAGVTPGCPEGAEGRGRTWRPQNGQAPGPRPAQAPGRWTGSQVGVKGRARQGAPESLVWEDPPLTPLSACRPQARDRKMVGDLTGAQSFASTARCLNIWALVLGIISIVLLGMAYAAAYGALLQVMQESGRYH</sequence>
<dbReference type="InterPro" id="IPR007593">
    <property type="entry name" value="CD225/Dispanin_fam"/>
</dbReference>
<evidence type="ECO:0000256" key="1">
    <source>
        <dbReference type="ARBA" id="ARBA00004370"/>
    </source>
</evidence>
<evidence type="ECO:0008006" key="10">
    <source>
        <dbReference type="Google" id="ProtNLM"/>
    </source>
</evidence>
<evidence type="ECO:0000313" key="8">
    <source>
        <dbReference type="Ensembl" id="ENSCAFP00000071705.1"/>
    </source>
</evidence>
<feature type="transmembrane region" description="Helical" evidence="7">
    <location>
        <begin position="271"/>
        <end position="295"/>
    </location>
</feature>
<dbReference type="AlphaFoldDB" id="A0A8P0PLR9"/>
<proteinExistence type="inferred from homology"/>
<protein>
    <recommendedName>
        <fullName evidence="10">Interferon-induced transmembrane protein 3</fullName>
    </recommendedName>
</protein>
<feature type="compositionally biased region" description="Polar residues" evidence="6">
    <location>
        <begin position="131"/>
        <end position="146"/>
    </location>
</feature>
<dbReference type="Pfam" id="PF04505">
    <property type="entry name" value="CD225"/>
    <property type="match status" value="2"/>
</dbReference>
<keyword evidence="5 7" id="KW-0472">Membrane</keyword>
<evidence type="ECO:0000256" key="7">
    <source>
        <dbReference type="SAM" id="Phobius"/>
    </source>
</evidence>
<gene>
    <name evidence="8" type="primary">LOC483397</name>
</gene>
<dbReference type="FunCoup" id="A0A8P0PLR9">
    <property type="interactions" value="3"/>
</dbReference>
<feature type="region of interest" description="Disordered" evidence="6">
    <location>
        <begin position="109"/>
        <end position="237"/>
    </location>
</feature>
<evidence type="ECO:0000256" key="4">
    <source>
        <dbReference type="ARBA" id="ARBA00022989"/>
    </source>
</evidence>
<name>A0A8P0PLR9_CANLF</name>
<dbReference type="PANTHER" id="PTHR13999:SF4">
    <property type="entry name" value="INTERFERON-INDUCED TRANSMEMBRANE PROTEIN 3"/>
    <property type="match status" value="1"/>
</dbReference>
<feature type="compositionally biased region" description="Low complexity" evidence="6">
    <location>
        <begin position="159"/>
        <end position="176"/>
    </location>
</feature>
<dbReference type="GO" id="GO:0016020">
    <property type="term" value="C:membrane"/>
    <property type="evidence" value="ECO:0007669"/>
    <property type="project" value="UniProtKB-SubCell"/>
</dbReference>
<dbReference type="InterPro" id="IPR051517">
    <property type="entry name" value="IFITM_antiviral_protein"/>
</dbReference>
<comment type="similarity">
    <text evidence="2">Belongs to the CD225/Dispanin family.</text>
</comment>
<reference evidence="8" key="2">
    <citation type="submission" date="2025-08" db="UniProtKB">
        <authorList>
            <consortium name="Ensembl"/>
        </authorList>
    </citation>
    <scope>IDENTIFICATION</scope>
</reference>
<keyword evidence="3 7" id="KW-0812">Transmembrane</keyword>
<dbReference type="PANTHER" id="PTHR13999">
    <property type="entry name" value="INTERFERON INDUCIBLE TRANSMEMBRANE PROTEIN"/>
    <property type="match status" value="1"/>
</dbReference>
<reference evidence="8 9" key="1">
    <citation type="journal article" date="2005" name="Nature">
        <title>Genome sequence, comparative analysis and haplotype structure of the domestic dog.</title>
        <authorList>
            <consortium name="Broad Sequencing Platform"/>
            <person name="Lindblad-Toh K."/>
            <person name="Wade C.M."/>
            <person name="Mikkelsen T.S."/>
            <person name="Karlsson E.K."/>
            <person name="Jaffe D.B."/>
            <person name="Kamal M."/>
            <person name="Clamp M."/>
            <person name="Chang J.L."/>
            <person name="Kulbokas E.J. III"/>
            <person name="Zody M.C."/>
            <person name="Mauceli E."/>
            <person name="Xie X."/>
            <person name="Breen M."/>
            <person name="Wayne R.K."/>
            <person name="Ostrander E.A."/>
            <person name="Ponting C.P."/>
            <person name="Galibert F."/>
            <person name="Smith D.R."/>
            <person name="DeJong P.J."/>
            <person name="Kirkness E."/>
            <person name="Alvarez P."/>
            <person name="Biagi T."/>
            <person name="Brockman W."/>
            <person name="Butler J."/>
            <person name="Chin C.W."/>
            <person name="Cook A."/>
            <person name="Cuff J."/>
            <person name="Daly M.J."/>
            <person name="DeCaprio D."/>
            <person name="Gnerre S."/>
            <person name="Grabherr M."/>
            <person name="Kellis M."/>
            <person name="Kleber M."/>
            <person name="Bardeleben C."/>
            <person name="Goodstadt L."/>
            <person name="Heger A."/>
            <person name="Hitte C."/>
            <person name="Kim L."/>
            <person name="Koepfli K.P."/>
            <person name="Parker H.G."/>
            <person name="Pollinger J.P."/>
            <person name="Searle S.M."/>
            <person name="Sutter N.B."/>
            <person name="Thomas R."/>
            <person name="Webber C."/>
            <person name="Baldwin J."/>
            <person name="Abebe A."/>
            <person name="Abouelleil A."/>
            <person name="Aftuck L."/>
            <person name="Ait-Zahra M."/>
            <person name="Aldredge T."/>
            <person name="Allen N."/>
            <person name="An P."/>
            <person name="Anderson S."/>
            <person name="Antoine C."/>
            <person name="Arachchi H."/>
            <person name="Aslam A."/>
            <person name="Ayotte L."/>
            <person name="Bachantsang P."/>
            <person name="Barry A."/>
            <person name="Bayul T."/>
            <person name="Benamara M."/>
            <person name="Berlin A."/>
            <person name="Bessette D."/>
            <person name="Blitshteyn B."/>
            <person name="Bloom T."/>
            <person name="Blye J."/>
            <person name="Boguslavskiy L."/>
            <person name="Bonnet C."/>
            <person name="Boukhgalter B."/>
            <person name="Brown A."/>
            <person name="Cahill P."/>
            <person name="Calixte N."/>
            <person name="Camarata J."/>
            <person name="Cheshatsang Y."/>
            <person name="Chu J."/>
            <person name="Citroen M."/>
            <person name="Collymore A."/>
            <person name="Cooke P."/>
            <person name="Dawoe T."/>
            <person name="Daza R."/>
            <person name="Decktor K."/>
            <person name="DeGray S."/>
            <person name="Dhargay N."/>
            <person name="Dooley K."/>
            <person name="Dooley K."/>
            <person name="Dorje P."/>
            <person name="Dorjee K."/>
            <person name="Dorris L."/>
            <person name="Duffey N."/>
            <person name="Dupes A."/>
            <person name="Egbiremolen O."/>
            <person name="Elong R."/>
            <person name="Falk J."/>
            <person name="Farina A."/>
            <person name="Faro S."/>
            <person name="Ferguson D."/>
            <person name="Ferreira P."/>
            <person name="Fisher S."/>
            <person name="FitzGerald M."/>
            <person name="Foley K."/>
            <person name="Foley C."/>
            <person name="Franke A."/>
            <person name="Friedrich D."/>
            <person name="Gage D."/>
            <person name="Garber M."/>
            <person name="Gearin G."/>
            <person name="Giannoukos G."/>
            <person name="Goode T."/>
            <person name="Goyette A."/>
            <person name="Graham J."/>
            <person name="Grandbois E."/>
            <person name="Gyaltsen K."/>
            <person name="Hafez N."/>
            <person name="Hagopian D."/>
            <person name="Hagos B."/>
            <person name="Hall J."/>
            <person name="Healy C."/>
            <person name="Hegarty R."/>
            <person name="Honan T."/>
            <person name="Horn A."/>
            <person name="Houde N."/>
            <person name="Hughes L."/>
            <person name="Hunnicutt L."/>
            <person name="Husby M."/>
            <person name="Jester B."/>
            <person name="Jones C."/>
            <person name="Kamat A."/>
            <person name="Kanga B."/>
            <person name="Kells C."/>
            <person name="Khazanovich D."/>
            <person name="Kieu A.C."/>
            <person name="Kisner P."/>
            <person name="Kumar M."/>
            <person name="Lance K."/>
            <person name="Landers T."/>
            <person name="Lara M."/>
            <person name="Lee W."/>
            <person name="Leger J.P."/>
            <person name="Lennon N."/>
            <person name="Leuper L."/>
            <person name="LeVine S."/>
            <person name="Liu J."/>
            <person name="Liu X."/>
            <person name="Lokyitsang Y."/>
            <person name="Lokyitsang T."/>
            <person name="Lui A."/>
            <person name="Macdonald J."/>
            <person name="Major J."/>
            <person name="Marabella R."/>
            <person name="Maru K."/>
            <person name="Matthews C."/>
            <person name="McDonough S."/>
            <person name="Mehta T."/>
            <person name="Meldrim J."/>
            <person name="Melnikov A."/>
            <person name="Meneus L."/>
            <person name="Mihalev A."/>
            <person name="Mihova T."/>
            <person name="Miller K."/>
            <person name="Mittelman R."/>
            <person name="Mlenga V."/>
            <person name="Mulrain L."/>
            <person name="Munson G."/>
            <person name="Navidi A."/>
            <person name="Naylor J."/>
            <person name="Nguyen T."/>
            <person name="Nguyen N."/>
            <person name="Nguyen C."/>
            <person name="Nguyen T."/>
            <person name="Nicol R."/>
            <person name="Norbu N."/>
            <person name="Norbu C."/>
            <person name="Novod N."/>
            <person name="Nyima T."/>
            <person name="Olandt P."/>
            <person name="O'Neill B."/>
            <person name="O'Neill K."/>
            <person name="Osman S."/>
            <person name="Oyono L."/>
            <person name="Patti C."/>
            <person name="Perrin D."/>
            <person name="Phunkhang P."/>
            <person name="Pierre F."/>
            <person name="Priest M."/>
            <person name="Rachupka A."/>
            <person name="Raghuraman S."/>
            <person name="Rameau R."/>
            <person name="Ray V."/>
            <person name="Raymond C."/>
            <person name="Rege F."/>
            <person name="Rise C."/>
            <person name="Rogers J."/>
            <person name="Rogov P."/>
            <person name="Sahalie J."/>
            <person name="Settipalli S."/>
            <person name="Sharpe T."/>
            <person name="Shea T."/>
            <person name="Sheehan M."/>
            <person name="Sherpa N."/>
            <person name="Shi J."/>
            <person name="Shih D."/>
            <person name="Sloan J."/>
            <person name="Smith C."/>
            <person name="Sparrow T."/>
            <person name="Stalker J."/>
            <person name="Stange-Thomann N."/>
            <person name="Stavropoulos S."/>
            <person name="Stone C."/>
            <person name="Stone S."/>
            <person name="Sykes S."/>
            <person name="Tchuinga P."/>
            <person name="Tenzing P."/>
            <person name="Tesfaye S."/>
            <person name="Thoulutsang D."/>
            <person name="Thoulutsang Y."/>
            <person name="Topham K."/>
            <person name="Topping I."/>
            <person name="Tsamla T."/>
            <person name="Vassiliev H."/>
            <person name="Venkataraman V."/>
            <person name="Vo A."/>
            <person name="Wangchuk T."/>
            <person name="Wangdi T."/>
            <person name="Weiand M."/>
            <person name="Wilkinson J."/>
            <person name="Wilson A."/>
            <person name="Yadav S."/>
            <person name="Yang S."/>
            <person name="Yang X."/>
            <person name="Young G."/>
            <person name="Yu Q."/>
            <person name="Zainoun J."/>
            <person name="Zembek L."/>
            <person name="Zimmer A."/>
            <person name="Lander E.S."/>
        </authorList>
    </citation>
    <scope>NUCLEOTIDE SEQUENCE [LARGE SCALE GENOMIC DNA]</scope>
    <source>
        <strain evidence="8">Boxer</strain>
    </source>
</reference>